<organism evidence="1 2">
    <name type="scientific">Metarhizium album (strain ARSEF 1941)</name>
    <dbReference type="NCBI Taxonomy" id="1081103"/>
    <lineage>
        <taxon>Eukaryota</taxon>
        <taxon>Fungi</taxon>
        <taxon>Dikarya</taxon>
        <taxon>Ascomycota</taxon>
        <taxon>Pezizomycotina</taxon>
        <taxon>Sordariomycetes</taxon>
        <taxon>Hypocreomycetidae</taxon>
        <taxon>Hypocreales</taxon>
        <taxon>Clavicipitaceae</taxon>
        <taxon>Metarhizium</taxon>
    </lineage>
</organism>
<dbReference type="OrthoDB" id="4174307at2759"/>
<sequence>MDKLVYLEEGYNLTENPYALPEKFMREAKCLHLFVEFLKTTTEQQPVQEKKKAANHAVFKLVFEKNYEDFAGLRLEMAVNYNYKSKSETSSNGPVKYKSGYLCAKPTLFSRPSSKTASTCELAIARNWPVGSVIRLLLHFQMSHFDFVNLQDRYFGCRDFVSQAIHVLHKQGFILSCNISRVLSGPSLPVTGIYDALGLRFAHRGRVLMCPIDKGRFTVYQRHESSAIPYKGSHRAHQLAAFIPEA</sequence>
<keyword evidence="2" id="KW-1185">Reference proteome</keyword>
<proteinExistence type="predicted"/>
<dbReference type="RefSeq" id="XP_040682951.1">
    <property type="nucleotide sequence ID" value="XM_040819686.1"/>
</dbReference>
<reference evidence="1 2" key="1">
    <citation type="journal article" date="2014" name="Proc. Natl. Acad. Sci. U.S.A.">
        <title>Trajectory and genomic determinants of fungal-pathogen speciation and host adaptation.</title>
        <authorList>
            <person name="Hu X."/>
            <person name="Xiao G."/>
            <person name="Zheng P."/>
            <person name="Shang Y."/>
            <person name="Su Y."/>
            <person name="Zhang X."/>
            <person name="Liu X."/>
            <person name="Zhan S."/>
            <person name="St Leger R.J."/>
            <person name="Wang C."/>
        </authorList>
    </citation>
    <scope>NUCLEOTIDE SEQUENCE [LARGE SCALE GENOMIC DNA]</scope>
    <source>
        <strain evidence="1 2">ARSEF 1941</strain>
    </source>
</reference>
<gene>
    <name evidence="1" type="ORF">MAM_00887</name>
</gene>
<protein>
    <submittedName>
        <fullName evidence="1">Uncharacterized protein</fullName>
    </submittedName>
</protein>
<name>A0A0B2X9A1_METAS</name>
<evidence type="ECO:0000313" key="2">
    <source>
        <dbReference type="Proteomes" id="UP000030816"/>
    </source>
</evidence>
<dbReference type="Proteomes" id="UP000030816">
    <property type="component" value="Unassembled WGS sequence"/>
</dbReference>
<dbReference type="EMBL" id="AZHE01000001">
    <property type="protein sequence ID" value="KHO01886.1"/>
    <property type="molecule type" value="Genomic_DNA"/>
</dbReference>
<dbReference type="GeneID" id="63735342"/>
<accession>A0A0B2X9A1</accession>
<dbReference type="AlphaFoldDB" id="A0A0B2X9A1"/>
<comment type="caution">
    <text evidence="1">The sequence shown here is derived from an EMBL/GenBank/DDBJ whole genome shotgun (WGS) entry which is preliminary data.</text>
</comment>
<evidence type="ECO:0000313" key="1">
    <source>
        <dbReference type="EMBL" id="KHO01886.1"/>
    </source>
</evidence>
<dbReference type="HOGENOM" id="CLU_080491_0_0_1"/>